<sequence>MFTCFYPDHYVASIYDIPYEELWRKGVRGLFFDIDNTMAPYDLPRPDASAIRLFQELTKMQFKICIMSNGKKARVALFNENLKVPAVHRAGKPFGYNLRKSLKTMGLKPGQAAMIGDQVFTDVWAGNRMGMVSILVSPISEKDEWITKIKRGAEKIVLRRYRQLNPSSEHTTQKKK</sequence>
<dbReference type="SUPFAM" id="SSF56784">
    <property type="entry name" value="HAD-like"/>
    <property type="match status" value="1"/>
</dbReference>
<gene>
    <name evidence="1" type="ORF">H8730_10720</name>
</gene>
<dbReference type="CDD" id="cd16416">
    <property type="entry name" value="HAD_BsYqeG-like"/>
    <property type="match status" value="1"/>
</dbReference>
<organism evidence="1 2">
    <name type="scientific">Bianquea renquensis</name>
    <dbReference type="NCBI Taxonomy" id="2763661"/>
    <lineage>
        <taxon>Bacteria</taxon>
        <taxon>Bacillati</taxon>
        <taxon>Bacillota</taxon>
        <taxon>Clostridia</taxon>
        <taxon>Eubacteriales</taxon>
        <taxon>Bianqueaceae</taxon>
        <taxon>Bianquea</taxon>
    </lineage>
</organism>
<dbReference type="Gene3D" id="3.40.50.1000">
    <property type="entry name" value="HAD superfamily/HAD-like"/>
    <property type="match status" value="1"/>
</dbReference>
<dbReference type="Pfam" id="PF13242">
    <property type="entry name" value="Hydrolase_like"/>
    <property type="match status" value="1"/>
</dbReference>
<dbReference type="RefSeq" id="WP_177717824.1">
    <property type="nucleotide sequence ID" value="NZ_JACRSQ010000015.1"/>
</dbReference>
<keyword evidence="2" id="KW-1185">Reference proteome</keyword>
<dbReference type="AlphaFoldDB" id="A0A926DV90"/>
<name>A0A926DV90_9FIRM</name>
<dbReference type="NCBIfam" id="TIGR01668">
    <property type="entry name" value="YqeG_hyp_ppase"/>
    <property type="match status" value="1"/>
</dbReference>
<dbReference type="EMBL" id="JACRSQ010000015">
    <property type="protein sequence ID" value="MBC8544019.1"/>
    <property type="molecule type" value="Genomic_DNA"/>
</dbReference>
<dbReference type="NCBIfam" id="TIGR01662">
    <property type="entry name" value="HAD-SF-IIIA"/>
    <property type="match status" value="1"/>
</dbReference>
<reference evidence="1" key="1">
    <citation type="submission" date="2020-08" db="EMBL/GenBank/DDBJ databases">
        <title>Genome public.</title>
        <authorList>
            <person name="Liu C."/>
            <person name="Sun Q."/>
        </authorList>
    </citation>
    <scope>NUCLEOTIDE SEQUENCE</scope>
    <source>
        <strain evidence="1">NSJ-32</strain>
    </source>
</reference>
<dbReference type="InterPro" id="IPR006549">
    <property type="entry name" value="HAD-SF_hydro_IIIA"/>
</dbReference>
<dbReference type="InterPro" id="IPR036412">
    <property type="entry name" value="HAD-like_sf"/>
</dbReference>
<dbReference type="GO" id="GO:0008962">
    <property type="term" value="F:phosphatidylglycerophosphatase activity"/>
    <property type="evidence" value="ECO:0007669"/>
    <property type="project" value="InterPro"/>
</dbReference>
<comment type="caution">
    <text evidence="1">The sequence shown here is derived from an EMBL/GenBank/DDBJ whole genome shotgun (WGS) entry which is preliminary data.</text>
</comment>
<evidence type="ECO:0000313" key="2">
    <source>
        <dbReference type="Proteomes" id="UP000657006"/>
    </source>
</evidence>
<proteinExistence type="predicted"/>
<dbReference type="Proteomes" id="UP000657006">
    <property type="component" value="Unassembled WGS sequence"/>
</dbReference>
<accession>A0A926DV90</accession>
<evidence type="ECO:0000313" key="1">
    <source>
        <dbReference type="EMBL" id="MBC8544019.1"/>
    </source>
</evidence>
<protein>
    <submittedName>
        <fullName evidence="1">YqeG family HAD IIIA-type phosphatase</fullName>
    </submittedName>
</protein>
<dbReference type="InterPro" id="IPR023214">
    <property type="entry name" value="HAD_sf"/>
</dbReference>
<dbReference type="InterPro" id="IPR010021">
    <property type="entry name" value="PGPP1/Gep4"/>
</dbReference>